<feature type="compositionally biased region" description="Acidic residues" evidence="1">
    <location>
        <begin position="282"/>
        <end position="300"/>
    </location>
</feature>
<dbReference type="Proteomes" id="UP001480595">
    <property type="component" value="Unassembled WGS sequence"/>
</dbReference>
<proteinExistence type="predicted"/>
<evidence type="ECO:0000313" key="3">
    <source>
        <dbReference type="Proteomes" id="UP001480595"/>
    </source>
</evidence>
<gene>
    <name evidence="2" type="ORF">PG994_009683</name>
</gene>
<sequence length="306" mass="35219">MTAGQQFYEGHQRKSFTDVGCIRRPNYDRAPKGVATFDALLNAVADQELHIPKLRTGMLHWRLDDITGDTENCRECLQSGVIADILQSMPRLEDLIFMFDVSDAFERCISLSHVIPEGHRWSSLTNVTLDCVDCERSELWAFLSLHKDTLKGLCLREVLLTKGSWKRLLADIRKGMRLEDPCICGTIRGGFVEEEDGSLRQPEVYELSIPEVQPCDMRSSINCYCSHGGELYPDELPLTEDIVRKYYESHVRRPGMVSDAEDDILMQEAYERRAERFWSSDSSDDDDGTDDQYDEEEDDRTDERRE</sequence>
<comment type="caution">
    <text evidence="2">The sequence shown here is derived from an EMBL/GenBank/DDBJ whole genome shotgun (WGS) entry which is preliminary data.</text>
</comment>
<keyword evidence="3" id="KW-1185">Reference proteome</keyword>
<organism evidence="2 3">
    <name type="scientific">Apiospora phragmitis</name>
    <dbReference type="NCBI Taxonomy" id="2905665"/>
    <lineage>
        <taxon>Eukaryota</taxon>
        <taxon>Fungi</taxon>
        <taxon>Dikarya</taxon>
        <taxon>Ascomycota</taxon>
        <taxon>Pezizomycotina</taxon>
        <taxon>Sordariomycetes</taxon>
        <taxon>Xylariomycetidae</taxon>
        <taxon>Amphisphaeriales</taxon>
        <taxon>Apiosporaceae</taxon>
        <taxon>Apiospora</taxon>
    </lineage>
</organism>
<feature type="region of interest" description="Disordered" evidence="1">
    <location>
        <begin position="275"/>
        <end position="306"/>
    </location>
</feature>
<dbReference type="GeneID" id="92094155"/>
<accession>A0ABR1U6T9</accession>
<evidence type="ECO:0000313" key="2">
    <source>
        <dbReference type="EMBL" id="KAK8054616.1"/>
    </source>
</evidence>
<protein>
    <submittedName>
        <fullName evidence="2">Uncharacterized protein</fullName>
    </submittedName>
</protein>
<reference evidence="2 3" key="1">
    <citation type="submission" date="2023-01" db="EMBL/GenBank/DDBJ databases">
        <title>Analysis of 21 Apiospora genomes using comparative genomics revels a genus with tremendous synthesis potential of carbohydrate active enzymes and secondary metabolites.</title>
        <authorList>
            <person name="Sorensen T."/>
        </authorList>
    </citation>
    <scope>NUCLEOTIDE SEQUENCE [LARGE SCALE GENOMIC DNA]</scope>
    <source>
        <strain evidence="2 3">CBS 135458</strain>
    </source>
</reference>
<evidence type="ECO:0000256" key="1">
    <source>
        <dbReference type="SAM" id="MobiDB-lite"/>
    </source>
</evidence>
<dbReference type="EMBL" id="JAQQWL010000010">
    <property type="protein sequence ID" value="KAK8054616.1"/>
    <property type="molecule type" value="Genomic_DNA"/>
</dbReference>
<dbReference type="RefSeq" id="XP_066713262.1">
    <property type="nucleotide sequence ID" value="XM_066861092.1"/>
</dbReference>
<name>A0ABR1U6T9_9PEZI</name>